<evidence type="ECO:0000256" key="3">
    <source>
        <dbReference type="ARBA" id="ARBA00023163"/>
    </source>
</evidence>
<evidence type="ECO:0000313" key="6">
    <source>
        <dbReference type="Proteomes" id="UP000295244"/>
    </source>
</evidence>
<keyword evidence="2" id="KW-0238">DNA-binding</keyword>
<evidence type="ECO:0000313" key="5">
    <source>
        <dbReference type="EMBL" id="TCJ13085.1"/>
    </source>
</evidence>
<keyword evidence="3" id="KW-0804">Transcription</keyword>
<reference evidence="5 6" key="1">
    <citation type="submission" date="2019-03" db="EMBL/GenBank/DDBJ databases">
        <title>Whole genome sequence of a novel Rubrobacter taiwanensis strain, isolated from Yellowstone National Park.</title>
        <authorList>
            <person name="Freed S."/>
            <person name="Ramaley R.F."/>
            <person name="Kyndt J.A."/>
        </authorList>
    </citation>
    <scope>NUCLEOTIDE SEQUENCE [LARGE SCALE GENOMIC DNA]</scope>
    <source>
        <strain evidence="5 6">Yellowstone</strain>
    </source>
</reference>
<name>A0A4R1B8M3_9ACTN</name>
<dbReference type="Proteomes" id="UP000295244">
    <property type="component" value="Unassembled WGS sequence"/>
</dbReference>
<dbReference type="AlphaFoldDB" id="A0A4R1B8M3"/>
<dbReference type="InterPro" id="IPR036390">
    <property type="entry name" value="WH_DNA-bd_sf"/>
</dbReference>
<comment type="caution">
    <text evidence="5">The sequence shown here is derived from an EMBL/GenBank/DDBJ whole genome shotgun (WGS) entry which is preliminary data.</text>
</comment>
<dbReference type="SMART" id="SM00345">
    <property type="entry name" value="HTH_GNTR"/>
    <property type="match status" value="1"/>
</dbReference>
<keyword evidence="6" id="KW-1185">Reference proteome</keyword>
<dbReference type="CDD" id="cd07377">
    <property type="entry name" value="WHTH_GntR"/>
    <property type="match status" value="1"/>
</dbReference>
<sequence>MDDEEPMYRQIEEQLKGLILSGRLRPGTPLPSIRALARELSCSVITTRRAYQDLESAGFIRTRQGMRATVADVGEEERERYRREAVLEALRAAVEAGRQRGLSAEELRRMFEETLSELERKE</sequence>
<evidence type="ECO:0000256" key="2">
    <source>
        <dbReference type="ARBA" id="ARBA00023125"/>
    </source>
</evidence>
<dbReference type="PANTHER" id="PTHR38445">
    <property type="entry name" value="HTH-TYPE TRANSCRIPTIONAL REPRESSOR YTRA"/>
    <property type="match status" value="1"/>
</dbReference>
<accession>A0A4R1B8M3</accession>
<dbReference type="Pfam" id="PF00392">
    <property type="entry name" value="GntR"/>
    <property type="match status" value="1"/>
</dbReference>
<dbReference type="SUPFAM" id="SSF46785">
    <property type="entry name" value="Winged helix' DNA-binding domain"/>
    <property type="match status" value="1"/>
</dbReference>
<proteinExistence type="predicted"/>
<dbReference type="InterPro" id="IPR036388">
    <property type="entry name" value="WH-like_DNA-bd_sf"/>
</dbReference>
<dbReference type="Gene3D" id="1.10.10.10">
    <property type="entry name" value="Winged helix-like DNA-binding domain superfamily/Winged helix DNA-binding domain"/>
    <property type="match status" value="1"/>
</dbReference>
<keyword evidence="1" id="KW-0805">Transcription regulation</keyword>
<organism evidence="5 6">
    <name type="scientific">Rubrobacter taiwanensis</name>
    <dbReference type="NCBI Taxonomy" id="185139"/>
    <lineage>
        <taxon>Bacteria</taxon>
        <taxon>Bacillati</taxon>
        <taxon>Actinomycetota</taxon>
        <taxon>Rubrobacteria</taxon>
        <taxon>Rubrobacterales</taxon>
        <taxon>Rubrobacteraceae</taxon>
        <taxon>Rubrobacter</taxon>
    </lineage>
</organism>
<protein>
    <submittedName>
        <fullName evidence="5">GntR family transcriptional regulator</fullName>
    </submittedName>
</protein>
<dbReference type="PANTHER" id="PTHR38445:SF9">
    <property type="entry name" value="HTH-TYPE TRANSCRIPTIONAL REPRESSOR YTRA"/>
    <property type="match status" value="1"/>
</dbReference>
<feature type="domain" description="HTH gntR-type" evidence="4">
    <location>
        <begin position="5"/>
        <end position="73"/>
    </location>
</feature>
<dbReference type="OrthoDB" id="162505at2"/>
<evidence type="ECO:0000256" key="1">
    <source>
        <dbReference type="ARBA" id="ARBA00023015"/>
    </source>
</evidence>
<dbReference type="GO" id="GO:0003677">
    <property type="term" value="F:DNA binding"/>
    <property type="evidence" value="ECO:0007669"/>
    <property type="project" value="UniProtKB-KW"/>
</dbReference>
<dbReference type="EMBL" id="SKBU01000042">
    <property type="protein sequence ID" value="TCJ13085.1"/>
    <property type="molecule type" value="Genomic_DNA"/>
</dbReference>
<dbReference type="InterPro" id="IPR000524">
    <property type="entry name" value="Tscrpt_reg_HTH_GntR"/>
</dbReference>
<evidence type="ECO:0000259" key="4">
    <source>
        <dbReference type="PROSITE" id="PS50949"/>
    </source>
</evidence>
<dbReference type="GO" id="GO:0003700">
    <property type="term" value="F:DNA-binding transcription factor activity"/>
    <property type="evidence" value="ECO:0007669"/>
    <property type="project" value="InterPro"/>
</dbReference>
<gene>
    <name evidence="5" type="ORF">E0L93_15335</name>
</gene>
<dbReference type="PROSITE" id="PS50949">
    <property type="entry name" value="HTH_GNTR"/>
    <property type="match status" value="1"/>
</dbReference>